<evidence type="ECO:0000259" key="4">
    <source>
        <dbReference type="Pfam" id="PF01471"/>
    </source>
</evidence>
<feature type="signal peptide" evidence="2">
    <location>
        <begin position="1"/>
        <end position="27"/>
    </location>
</feature>
<reference evidence="5 6" key="1">
    <citation type="journal article" date="2016" name="Nat. Commun.">
        <title>Thousands of microbial genomes shed light on interconnected biogeochemical processes in an aquifer system.</title>
        <authorList>
            <person name="Anantharaman K."/>
            <person name="Brown C.T."/>
            <person name="Hug L.A."/>
            <person name="Sharon I."/>
            <person name="Castelle C.J."/>
            <person name="Probst A.J."/>
            <person name="Thomas B.C."/>
            <person name="Singh A."/>
            <person name="Wilkins M.J."/>
            <person name="Karaoz U."/>
            <person name="Brodie E.L."/>
            <person name="Williams K.H."/>
            <person name="Hubbard S.S."/>
            <person name="Banfield J.F."/>
        </authorList>
    </citation>
    <scope>NUCLEOTIDE SEQUENCE [LARGE SCALE GENOMIC DNA]</scope>
</reference>
<dbReference type="InterPro" id="IPR002477">
    <property type="entry name" value="Peptidoglycan-bd-like"/>
</dbReference>
<dbReference type="STRING" id="1798481.A2678_03295"/>
<name>A0A1F6CH80_9BACT</name>
<evidence type="ECO:0000313" key="6">
    <source>
        <dbReference type="Proteomes" id="UP000178815"/>
    </source>
</evidence>
<evidence type="ECO:0000256" key="2">
    <source>
        <dbReference type="SAM" id="SignalP"/>
    </source>
</evidence>
<evidence type="ECO:0000256" key="1">
    <source>
        <dbReference type="SAM" id="MobiDB-lite"/>
    </source>
</evidence>
<feature type="compositionally biased region" description="Polar residues" evidence="1">
    <location>
        <begin position="58"/>
        <end position="78"/>
    </location>
</feature>
<sequence>MQFRITALAVVFVLLVGVTWPATHTYADDAPVSDAPPAQSEEAIDAPVQPDTVVDTGDASSVANAENDINTSTFTTPDALSPDPVASTTSDTAASTDESFHDEAGSITIDAENVASTTNTTSADATTGDNAASGEDGNALVNTGDAYASANAVNLINTNVVDSSGLIEFSDFFMALGIDLRSLDLAYFTASTTATSTCSFDACAGGNLFVTSDNTATTTNIVSAFASTGDNVASSTGASATIMTGDAYASANAVNVINTNIVKSKYLLIGINNFGTLTGDFVLPGAAFFEQLLARSGGISGVTITSNNSADVTNADSASAETGGNTATTTSGSATILTGDALSSATTLNQVNTNFVGGTSISILFRIWGNLTGAIHGLPAGLSWRQTPEGILITNVGDSSGGSDIGRLVSASSTNKAWLMNSVDARAQTGNNIANGLGGAAIMTGNAYAAANSVNIVNTNLIGTNWIEAIFNVFGDLDGNIAFGHPDLWLGATAQTPSPTLPGANVTFTFTVANRGDADANHVQLSPEFLPDMLDFDDDVSWDLGTIRVGETEEFTYDARTGAVAAGGSVTVPVSITATSDETDNNPSDNTDDLTIVVTNPRIRHTGETVRHSSTAEPELSIVKIADAMATTAPATVNYTIDITNTGGPAYEVLATDTLTDPAGEVISTQSWDLDTVFNGDEIKITYSVVFDSESEPGEYTNTVTVTGKRGASADAVLIETLTATRGLTIRPSSQELVCEQYLTSYIRPGGTNDEEQVRKLQTFLRDSESENGVTVTGTYDKATIAALKRFQQKYGDEILAPWGYNTPTGFVYYTTQKKINDVWCTGRRSFALTQDQIDEIRSTRQLLLSRPVSSPSTNADGSATSTVPAQEIALPPGIEVGVAPAPNIDGGKAPPAKRSWFSRLLDTQRSLMANVLDAFSAIEDIIALK</sequence>
<keyword evidence="2" id="KW-0732">Signal</keyword>
<dbReference type="InterPro" id="IPR001434">
    <property type="entry name" value="OmcB-like_DUF11"/>
</dbReference>
<dbReference type="InterPro" id="IPR013783">
    <property type="entry name" value="Ig-like_fold"/>
</dbReference>
<feature type="region of interest" description="Disordered" evidence="1">
    <location>
        <begin position="113"/>
        <end position="136"/>
    </location>
</feature>
<dbReference type="AlphaFoldDB" id="A0A1F6CH80"/>
<proteinExistence type="predicted"/>
<dbReference type="InterPro" id="IPR036365">
    <property type="entry name" value="PGBD-like_sf"/>
</dbReference>
<feature type="compositionally biased region" description="Low complexity" evidence="1">
    <location>
        <begin position="115"/>
        <end position="134"/>
    </location>
</feature>
<protein>
    <recommendedName>
        <fullName evidence="7">DUF11 domain-containing protein</fullName>
    </recommendedName>
</protein>
<dbReference type="EMBL" id="MFKU01000011">
    <property type="protein sequence ID" value="OGG48498.1"/>
    <property type="molecule type" value="Genomic_DNA"/>
</dbReference>
<feature type="compositionally biased region" description="Low complexity" evidence="1">
    <location>
        <begin position="28"/>
        <end position="38"/>
    </location>
</feature>
<evidence type="ECO:0008006" key="7">
    <source>
        <dbReference type="Google" id="ProtNLM"/>
    </source>
</evidence>
<dbReference type="Pfam" id="PF01471">
    <property type="entry name" value="PG_binding_1"/>
    <property type="match status" value="1"/>
</dbReference>
<comment type="caution">
    <text evidence="5">The sequence shown here is derived from an EMBL/GenBank/DDBJ whole genome shotgun (WGS) entry which is preliminary data.</text>
</comment>
<organism evidence="5 6">
    <name type="scientific">Candidatus Kaiserbacteria bacterium RIFCSPHIGHO2_01_FULL_53_31</name>
    <dbReference type="NCBI Taxonomy" id="1798481"/>
    <lineage>
        <taxon>Bacteria</taxon>
        <taxon>Candidatus Kaiseribacteriota</taxon>
    </lineage>
</organism>
<evidence type="ECO:0000313" key="5">
    <source>
        <dbReference type="EMBL" id="OGG48498.1"/>
    </source>
</evidence>
<dbReference type="InterPro" id="IPR036366">
    <property type="entry name" value="PGBDSf"/>
</dbReference>
<feature type="domain" description="DUF11" evidence="3">
    <location>
        <begin position="487"/>
        <end position="596"/>
    </location>
</feature>
<feature type="chain" id="PRO_5009523388" description="DUF11 domain-containing protein" evidence="2">
    <location>
        <begin position="28"/>
        <end position="930"/>
    </location>
</feature>
<gene>
    <name evidence="5" type="ORF">A2678_03295</name>
</gene>
<dbReference type="Pfam" id="PF01345">
    <property type="entry name" value="DUF11"/>
    <property type="match status" value="1"/>
</dbReference>
<dbReference type="Proteomes" id="UP000178815">
    <property type="component" value="Unassembled WGS sequence"/>
</dbReference>
<feature type="region of interest" description="Disordered" evidence="1">
    <location>
        <begin position="28"/>
        <end position="100"/>
    </location>
</feature>
<evidence type="ECO:0000259" key="3">
    <source>
        <dbReference type="Pfam" id="PF01345"/>
    </source>
</evidence>
<accession>A0A1F6CH80</accession>
<dbReference type="SUPFAM" id="SSF47090">
    <property type="entry name" value="PGBD-like"/>
    <property type="match status" value="1"/>
</dbReference>
<dbReference type="Gene3D" id="1.10.101.10">
    <property type="entry name" value="PGBD-like superfamily/PGBD"/>
    <property type="match status" value="1"/>
</dbReference>
<feature type="compositionally biased region" description="Low complexity" evidence="1">
    <location>
        <begin position="86"/>
        <end position="97"/>
    </location>
</feature>
<feature type="domain" description="Peptidoglycan binding-like" evidence="4">
    <location>
        <begin position="755"/>
        <end position="796"/>
    </location>
</feature>
<dbReference type="Gene3D" id="2.60.40.10">
    <property type="entry name" value="Immunoglobulins"/>
    <property type="match status" value="1"/>
</dbReference>